<gene>
    <name evidence="1" type="ORF">SGFS_097510</name>
</gene>
<proteinExistence type="predicted"/>
<dbReference type="EMBL" id="AP018448">
    <property type="protein sequence ID" value="BBC38457.1"/>
    <property type="molecule type" value="Genomic_DNA"/>
</dbReference>
<evidence type="ECO:0000313" key="2">
    <source>
        <dbReference type="Proteomes" id="UP001321542"/>
    </source>
</evidence>
<dbReference type="Proteomes" id="UP001321542">
    <property type="component" value="Chromosome"/>
</dbReference>
<reference evidence="1 2" key="1">
    <citation type="journal article" date="2010" name="ChemBioChem">
        <title>Cloning and characterization of the biosynthetic gene cluster of 16-membered macrolide antibiotic FD-891: involvement of a dual functional cytochrome P450 monooxygenase catalyzing epoxidation and hydroxylation.</title>
        <authorList>
            <person name="Kudo F."/>
            <person name="Motegi A."/>
            <person name="Mizoue K."/>
            <person name="Eguchi T."/>
        </authorList>
    </citation>
    <scope>NUCLEOTIDE SEQUENCE [LARGE SCALE GENOMIC DNA]</scope>
    <source>
        <strain evidence="1 2">A-8890</strain>
    </source>
</reference>
<sequence length="204" mass="21661">MAQTNAPSSVTDPLATQYEGKLVIESDKAPDGRCAPHETAVANDITTPAVPETDVDDGRTSLQWQQVQALADYNCALTAFDDPDMGPVIIFPSDYTGDIDNQAKPPHWTGKNAQIPADWPTPTTAKSPQFTFAQIKAIQTAAVDRIAGASDETTNYSVTVHYDGPNDRVVVKTDAPASVTDPLVAAYPDKVVITAPAAVTFSDS</sequence>
<evidence type="ECO:0000313" key="1">
    <source>
        <dbReference type="EMBL" id="BBC38457.1"/>
    </source>
</evidence>
<organism evidence="1 2">
    <name type="scientific">Streptomyces graminofaciens</name>
    <dbReference type="NCBI Taxonomy" id="68212"/>
    <lineage>
        <taxon>Bacteria</taxon>
        <taxon>Bacillati</taxon>
        <taxon>Actinomycetota</taxon>
        <taxon>Actinomycetes</taxon>
        <taxon>Kitasatosporales</taxon>
        <taxon>Streptomycetaceae</taxon>
        <taxon>Streptomyces</taxon>
    </lineage>
</organism>
<protein>
    <submittedName>
        <fullName evidence="1">Uncharacterized protein</fullName>
    </submittedName>
</protein>
<accession>A0ABM7FNQ8</accession>
<reference evidence="1 2" key="2">
    <citation type="journal article" date="2023" name="ChemBioChem">
        <title>Acyltransferase Domain Exchange between Two Independent Type I Polyketide Synthases in the Same Producer Strain of Macrolide Antibiotics.</title>
        <authorList>
            <person name="Kudo F."/>
            <person name="Kishikawa K."/>
            <person name="Tsuboi K."/>
            <person name="Kido T."/>
            <person name="Usui T."/>
            <person name="Hashimoto J."/>
            <person name="Shin-Ya K."/>
            <person name="Miyanaga A."/>
            <person name="Eguchi T."/>
        </authorList>
    </citation>
    <scope>NUCLEOTIDE SEQUENCE [LARGE SCALE GENOMIC DNA]</scope>
    <source>
        <strain evidence="1 2">A-8890</strain>
    </source>
</reference>
<name>A0ABM7FNQ8_9ACTN</name>
<keyword evidence="2" id="KW-1185">Reference proteome</keyword>